<comment type="caution">
    <text evidence="2">The sequence shown here is derived from an EMBL/GenBank/DDBJ whole genome shotgun (WGS) entry which is preliminary data.</text>
</comment>
<sequence length="117" mass="13040">SSSLPSSSSSSSSSPSFPLILSRFSASVIGLITVVFFQVSKHNPREVNDVIIEFCKPNYAEDIPEFVDGYLRNLLNMMSNGAKCLSFVDHVFMAEIYCVISFYNNETLKRIVNEIMG</sequence>
<evidence type="ECO:0000313" key="3">
    <source>
        <dbReference type="Proteomes" id="UP001432322"/>
    </source>
</evidence>
<accession>A0AAV5WPU7</accession>
<organism evidence="2 3">
    <name type="scientific">Pristionchus fissidentatus</name>
    <dbReference type="NCBI Taxonomy" id="1538716"/>
    <lineage>
        <taxon>Eukaryota</taxon>
        <taxon>Metazoa</taxon>
        <taxon>Ecdysozoa</taxon>
        <taxon>Nematoda</taxon>
        <taxon>Chromadorea</taxon>
        <taxon>Rhabditida</taxon>
        <taxon>Rhabditina</taxon>
        <taxon>Diplogasteromorpha</taxon>
        <taxon>Diplogasteroidea</taxon>
        <taxon>Neodiplogasteridae</taxon>
        <taxon>Pristionchus</taxon>
    </lineage>
</organism>
<name>A0AAV5WPU7_9BILA</name>
<keyword evidence="3" id="KW-1185">Reference proteome</keyword>
<evidence type="ECO:0000313" key="2">
    <source>
        <dbReference type="EMBL" id="GMT33062.1"/>
    </source>
</evidence>
<dbReference type="EMBL" id="BTSY01000006">
    <property type="protein sequence ID" value="GMT33062.1"/>
    <property type="molecule type" value="Genomic_DNA"/>
</dbReference>
<evidence type="ECO:0000256" key="1">
    <source>
        <dbReference type="SAM" id="Phobius"/>
    </source>
</evidence>
<feature type="transmembrane region" description="Helical" evidence="1">
    <location>
        <begin position="20"/>
        <end position="39"/>
    </location>
</feature>
<keyword evidence="1" id="KW-1133">Transmembrane helix</keyword>
<gene>
    <name evidence="2" type="ORF">PFISCL1PPCAC_24359</name>
</gene>
<keyword evidence="1" id="KW-0812">Transmembrane</keyword>
<dbReference type="AlphaFoldDB" id="A0AAV5WPU7"/>
<dbReference type="Proteomes" id="UP001432322">
    <property type="component" value="Unassembled WGS sequence"/>
</dbReference>
<feature type="non-terminal residue" evidence="2">
    <location>
        <position position="1"/>
    </location>
</feature>
<reference evidence="2" key="1">
    <citation type="submission" date="2023-10" db="EMBL/GenBank/DDBJ databases">
        <title>Genome assembly of Pristionchus species.</title>
        <authorList>
            <person name="Yoshida K."/>
            <person name="Sommer R.J."/>
        </authorList>
    </citation>
    <scope>NUCLEOTIDE SEQUENCE</scope>
    <source>
        <strain evidence="2">RS5133</strain>
    </source>
</reference>
<proteinExistence type="predicted"/>
<keyword evidence="1" id="KW-0472">Membrane</keyword>
<protein>
    <submittedName>
        <fullName evidence="2">Uncharacterized protein</fullName>
    </submittedName>
</protein>